<dbReference type="Proteomes" id="UP000525389">
    <property type="component" value="Unassembled WGS sequence"/>
</dbReference>
<evidence type="ECO:0000313" key="2">
    <source>
        <dbReference type="Proteomes" id="UP000525389"/>
    </source>
</evidence>
<gene>
    <name evidence="1" type="ORF">HNQ09_001596</name>
</gene>
<dbReference type="AlphaFoldDB" id="A0A7W8GF45"/>
<dbReference type="GO" id="GO:0008168">
    <property type="term" value="F:methyltransferase activity"/>
    <property type="evidence" value="ECO:0007669"/>
    <property type="project" value="UniProtKB-KW"/>
</dbReference>
<comment type="caution">
    <text evidence="1">The sequence shown here is derived from an EMBL/GenBank/DDBJ whole genome shotgun (WGS) entry which is preliminary data.</text>
</comment>
<dbReference type="GO" id="GO:0032259">
    <property type="term" value="P:methylation"/>
    <property type="evidence" value="ECO:0007669"/>
    <property type="project" value="UniProtKB-KW"/>
</dbReference>
<evidence type="ECO:0000313" key="1">
    <source>
        <dbReference type="EMBL" id="MBB5234158.1"/>
    </source>
</evidence>
<proteinExistence type="predicted"/>
<dbReference type="EMBL" id="JACHFN010000005">
    <property type="protein sequence ID" value="MBB5234158.1"/>
    <property type="molecule type" value="Genomic_DNA"/>
</dbReference>
<keyword evidence="1" id="KW-0808">Transferase</keyword>
<name>A0A7W8GF45_9DEIO</name>
<keyword evidence="1" id="KW-0489">Methyltransferase</keyword>
<accession>A0A7W8GF45</accession>
<organism evidence="1 2">
    <name type="scientific">Deinococcus budaensis</name>
    <dbReference type="NCBI Taxonomy" id="1665626"/>
    <lineage>
        <taxon>Bacteria</taxon>
        <taxon>Thermotogati</taxon>
        <taxon>Deinococcota</taxon>
        <taxon>Deinococci</taxon>
        <taxon>Deinococcales</taxon>
        <taxon>Deinococcaceae</taxon>
        <taxon>Deinococcus</taxon>
    </lineage>
</organism>
<protein>
    <submittedName>
        <fullName evidence="1">Type II restriction/modification system DNA methylase subunit YeeA</fullName>
    </submittedName>
</protein>
<sequence length="139" mass="15422">MLASIFHRVWARAQGTYMGVGNDLRYTPSTCFETFPFPRPVEDHRAEVEKWARYVVQLREHLLGQDPKATLTGLYNAVAGLRVESDATHPVAALATAHDHLDTAVAAAYGWDWTLTEDEVLSRLLALNLERSSAGTDLA</sequence>
<reference evidence="1 2" key="1">
    <citation type="submission" date="2020-08" db="EMBL/GenBank/DDBJ databases">
        <title>Genomic Encyclopedia of Type Strains, Phase IV (KMG-IV): sequencing the most valuable type-strain genomes for metagenomic binning, comparative biology and taxonomic classification.</title>
        <authorList>
            <person name="Goeker M."/>
        </authorList>
    </citation>
    <scope>NUCLEOTIDE SEQUENCE [LARGE SCALE GENOMIC DNA]</scope>
    <source>
        <strain evidence="1 2">DSM 101791</strain>
    </source>
</reference>
<keyword evidence="2" id="KW-1185">Reference proteome</keyword>